<dbReference type="GO" id="GO:0005975">
    <property type="term" value="P:carbohydrate metabolic process"/>
    <property type="evidence" value="ECO:0007669"/>
    <property type="project" value="UniProtKB-ARBA"/>
</dbReference>
<gene>
    <name evidence="10" type="ORF">V9T40_002048</name>
</gene>
<dbReference type="EMBL" id="JBBCAQ010000022">
    <property type="protein sequence ID" value="KAK7590435.1"/>
    <property type="molecule type" value="Genomic_DNA"/>
</dbReference>
<proteinExistence type="inferred from homology"/>
<keyword evidence="6 8" id="KW-0472">Membrane</keyword>
<feature type="transmembrane region" description="Helical" evidence="8">
    <location>
        <begin position="727"/>
        <end position="751"/>
    </location>
</feature>
<comment type="subcellular location">
    <subcellularLocation>
        <location evidence="1">Membrane</location>
        <topology evidence="1">Multi-pass membrane protein</topology>
    </subcellularLocation>
</comment>
<dbReference type="Pfam" id="PF07779">
    <property type="entry name" value="Cas1_AcylT"/>
    <property type="match status" value="1"/>
</dbReference>
<dbReference type="GO" id="GO:0016740">
    <property type="term" value="F:transferase activity"/>
    <property type="evidence" value="ECO:0007669"/>
    <property type="project" value="UniProtKB-KW"/>
</dbReference>
<feature type="transmembrane region" description="Helical" evidence="8">
    <location>
        <begin position="36"/>
        <end position="55"/>
    </location>
</feature>
<keyword evidence="7" id="KW-0325">Glycoprotein</keyword>
<keyword evidence="11" id="KW-1185">Reference proteome</keyword>
<dbReference type="Proteomes" id="UP001367676">
    <property type="component" value="Unassembled WGS sequence"/>
</dbReference>
<accession>A0AAN9TFW2</accession>
<evidence type="ECO:0000256" key="5">
    <source>
        <dbReference type="ARBA" id="ARBA00022989"/>
    </source>
</evidence>
<feature type="transmembrane region" description="Helical" evidence="8">
    <location>
        <begin position="494"/>
        <end position="512"/>
    </location>
</feature>
<evidence type="ECO:0000256" key="1">
    <source>
        <dbReference type="ARBA" id="ARBA00004141"/>
    </source>
</evidence>
<evidence type="ECO:0000313" key="10">
    <source>
        <dbReference type="EMBL" id="KAK7590435.1"/>
    </source>
</evidence>
<name>A0AAN9TFW2_9HEMI</name>
<protein>
    <recommendedName>
        <fullName evidence="9">Cas1p 10 TM acyl transferase domain-containing protein</fullName>
    </recommendedName>
</protein>
<feature type="transmembrane region" description="Helical" evidence="8">
    <location>
        <begin position="518"/>
        <end position="539"/>
    </location>
</feature>
<feature type="transmembrane region" description="Helical" evidence="8">
    <location>
        <begin position="643"/>
        <end position="662"/>
    </location>
</feature>
<evidence type="ECO:0000256" key="3">
    <source>
        <dbReference type="ARBA" id="ARBA00022679"/>
    </source>
</evidence>
<comment type="similarity">
    <text evidence="2">Belongs to the PC-esterase family. CASD1 subfamily.</text>
</comment>
<evidence type="ECO:0000256" key="8">
    <source>
        <dbReference type="SAM" id="Phobius"/>
    </source>
</evidence>
<evidence type="ECO:0000256" key="6">
    <source>
        <dbReference type="ARBA" id="ARBA00023136"/>
    </source>
</evidence>
<dbReference type="GO" id="GO:0016020">
    <property type="term" value="C:membrane"/>
    <property type="evidence" value="ECO:0007669"/>
    <property type="project" value="UniProtKB-SubCell"/>
</dbReference>
<feature type="transmembrane region" description="Helical" evidence="8">
    <location>
        <begin position="364"/>
        <end position="385"/>
    </location>
</feature>
<dbReference type="PANTHER" id="PTHR13533:SF1">
    <property type="entry name" value="N-ACETYLNEURAMINATE 9-O-ACETYLTRANSFERASE"/>
    <property type="match status" value="1"/>
</dbReference>
<feature type="transmembrane region" description="Helical" evidence="8">
    <location>
        <begin position="331"/>
        <end position="352"/>
    </location>
</feature>
<evidence type="ECO:0000259" key="9">
    <source>
        <dbReference type="Pfam" id="PF07779"/>
    </source>
</evidence>
<keyword evidence="4 8" id="KW-0812">Transmembrane</keyword>
<keyword evidence="3" id="KW-0808">Transferase</keyword>
<keyword evidence="5 8" id="KW-1133">Transmembrane helix</keyword>
<evidence type="ECO:0000256" key="4">
    <source>
        <dbReference type="ARBA" id="ARBA00022692"/>
    </source>
</evidence>
<dbReference type="AlphaFoldDB" id="A0AAN9TFW2"/>
<feature type="domain" description="Cas1p 10 TM acyl transferase" evidence="9">
    <location>
        <begin position="315"/>
        <end position="777"/>
    </location>
</feature>
<dbReference type="InterPro" id="IPR012419">
    <property type="entry name" value="Cas1_AcylTrans_dom"/>
</dbReference>
<feature type="transmembrane region" description="Helical" evidence="8">
    <location>
        <begin position="397"/>
        <end position="417"/>
    </location>
</feature>
<evidence type="ECO:0000256" key="2">
    <source>
        <dbReference type="ARBA" id="ARBA00010666"/>
    </source>
</evidence>
<feature type="transmembrane region" description="Helical" evidence="8">
    <location>
        <begin position="461"/>
        <end position="482"/>
    </location>
</feature>
<organism evidence="10 11">
    <name type="scientific">Parthenolecanium corni</name>
    <dbReference type="NCBI Taxonomy" id="536013"/>
    <lineage>
        <taxon>Eukaryota</taxon>
        <taxon>Metazoa</taxon>
        <taxon>Ecdysozoa</taxon>
        <taxon>Arthropoda</taxon>
        <taxon>Hexapoda</taxon>
        <taxon>Insecta</taxon>
        <taxon>Pterygota</taxon>
        <taxon>Neoptera</taxon>
        <taxon>Paraneoptera</taxon>
        <taxon>Hemiptera</taxon>
        <taxon>Sternorrhyncha</taxon>
        <taxon>Coccoidea</taxon>
        <taxon>Coccidae</taxon>
        <taxon>Parthenolecanium</taxon>
    </lineage>
</organism>
<reference evidence="10 11" key="1">
    <citation type="submission" date="2024-03" db="EMBL/GenBank/DDBJ databases">
        <title>Adaptation during the transition from Ophiocordyceps entomopathogen to insect associate is accompanied by gene loss and intensified selection.</title>
        <authorList>
            <person name="Ward C.M."/>
            <person name="Onetto C.A."/>
            <person name="Borneman A.R."/>
        </authorList>
    </citation>
    <scope>NUCLEOTIDE SEQUENCE [LARGE SCALE GENOMIC DNA]</scope>
    <source>
        <strain evidence="10">AWRI1</strain>
        <tissue evidence="10">Single Adult Female</tissue>
    </source>
</reference>
<feature type="transmembrane region" description="Helical" evidence="8">
    <location>
        <begin position="551"/>
        <end position="570"/>
    </location>
</feature>
<feature type="transmembrane region" description="Helical" evidence="8">
    <location>
        <begin position="772"/>
        <end position="789"/>
    </location>
</feature>
<feature type="transmembrane region" description="Helical" evidence="8">
    <location>
        <begin position="674"/>
        <end position="690"/>
    </location>
</feature>
<evidence type="ECO:0000256" key="7">
    <source>
        <dbReference type="ARBA" id="ARBA00023180"/>
    </source>
</evidence>
<feature type="transmembrane region" description="Helical" evidence="8">
    <location>
        <begin position="604"/>
        <end position="622"/>
    </location>
</feature>
<evidence type="ECO:0000313" key="11">
    <source>
        <dbReference type="Proteomes" id="UP001367676"/>
    </source>
</evidence>
<dbReference type="GO" id="GO:0005794">
    <property type="term" value="C:Golgi apparatus"/>
    <property type="evidence" value="ECO:0007669"/>
    <property type="project" value="UniProtKB-ARBA"/>
</dbReference>
<dbReference type="PANTHER" id="PTHR13533">
    <property type="entry name" value="N-ACETYLNEURAMINATE 9-O-ACETYLTRANSFERASE"/>
    <property type="match status" value="1"/>
</dbReference>
<sequence length="794" mass="91886">MERNEDSLMKPLLVSSSEHNVTEVIEKINPRNLKRFAILLTLFFMLYHSYIHMYYGKDSCHWLLSDGRFKNDMGWQPYGCMMHVYSRDDTLLCMKSIAFSRHENTFAFLGDQRIHDLFVALKTHFISAEDSAQSDKVNEDPFTNLPNSTFTNRDLRLTLNFTWSPYISQIMEDTLIELVNKKTIPRIIVIGCSLWSIKTSNGSKEILGDYYHNITLLLPIFQQLCRSSRVLWVLQAPVNEEKLNVSHAAITNALIDQYNDAAVKALHESCVEIWSSARLIAQGHLDSLKTGLELSTESLKTDVQLLLNLYCNDHMNHKDGTCCASVEPYTYVQIMAYLVLLCCLLSGGFLLVSPLHCYSSRYSNIQSVIIALAKLSLIMSFFYLCDRTNFFMKENKYYSSISFFLPLGYVFILGLFFTEDSRYTKVMNRDQTDEWKGWMQLVILIFYMTGAKNQLPLYNHILILVAAYLFLTGYGHFMYIWFRSEAGIVRVLQVLFRLNFLTVVLCFCMNRPYQFYSFIPVVTFWVLLLYAVFTFPPRVTSVSIETRPVQYIYVVFKMLFLFVSVSIFYMSEVFFEKVFVTRPWKALFVTSDDDIETWWFHWKIDRFSALFGATFAFLLLLAQKFNLLDDNNHNNLFSPRVSFFAAVLALLGLIATSVYAVICPNKDEFVEIQSYISIVPIVCFILLRNVSGILRTRYSTMFAFFGRISLELFVSHFHIWLSADSNGMLVLVPTYPVVNALIVSYIFVCISHELHCITKKLLPYAVPSDYKLALRNLLIFVVILIPVGIRDGMF</sequence>
<comment type="caution">
    <text evidence="10">The sequence shown here is derived from an EMBL/GenBank/DDBJ whole genome shotgun (WGS) entry which is preliminary data.</text>
</comment>